<evidence type="ECO:0008006" key="4">
    <source>
        <dbReference type="Google" id="ProtNLM"/>
    </source>
</evidence>
<name>A0A2K8K829_9RHOB</name>
<protein>
    <recommendedName>
        <fullName evidence="4">ABC transporter permease</fullName>
    </recommendedName>
</protein>
<evidence type="ECO:0000256" key="1">
    <source>
        <dbReference type="SAM" id="Phobius"/>
    </source>
</evidence>
<organism evidence="2 3">
    <name type="scientific">Roseinatronobacter bogoriensis subsp. barguzinensis</name>
    <dbReference type="NCBI Taxonomy" id="441209"/>
    <lineage>
        <taxon>Bacteria</taxon>
        <taxon>Pseudomonadati</taxon>
        <taxon>Pseudomonadota</taxon>
        <taxon>Alphaproteobacteria</taxon>
        <taxon>Rhodobacterales</taxon>
        <taxon>Paracoccaceae</taxon>
        <taxon>Roseinatronobacter</taxon>
    </lineage>
</organism>
<keyword evidence="1" id="KW-0472">Membrane</keyword>
<feature type="transmembrane region" description="Helical" evidence="1">
    <location>
        <begin position="76"/>
        <end position="97"/>
    </location>
</feature>
<evidence type="ECO:0000313" key="2">
    <source>
        <dbReference type="EMBL" id="ATX65599.1"/>
    </source>
</evidence>
<reference evidence="2 3" key="1">
    <citation type="submission" date="2017-11" db="EMBL/GenBank/DDBJ databases">
        <title>Revised Sequence and Annotation of the Rhodobaca barguzinensis strain alga05 Genome.</title>
        <authorList>
            <person name="Kopejtka K."/>
            <person name="Tomasch J.M."/>
            <person name="Bunk B."/>
            <person name="Koblizek M."/>
        </authorList>
    </citation>
    <scope>NUCLEOTIDE SEQUENCE [LARGE SCALE GENOMIC DNA]</scope>
    <source>
        <strain evidence="3">alga05</strain>
    </source>
</reference>
<evidence type="ECO:0000313" key="3">
    <source>
        <dbReference type="Proteomes" id="UP000228948"/>
    </source>
</evidence>
<dbReference type="Proteomes" id="UP000228948">
    <property type="component" value="Chromosome"/>
</dbReference>
<dbReference type="EMBL" id="CP024899">
    <property type="protein sequence ID" value="ATX65599.1"/>
    <property type="molecule type" value="Genomic_DNA"/>
</dbReference>
<keyword evidence="1" id="KW-1133">Transmembrane helix</keyword>
<gene>
    <name evidence="2" type="ORF">BG454_06990</name>
</gene>
<keyword evidence="3" id="KW-1185">Reference proteome</keyword>
<accession>A0A2K8K829</accession>
<dbReference type="KEGG" id="rbg:BG454_06990"/>
<feature type="transmembrane region" description="Helical" evidence="1">
    <location>
        <begin position="43"/>
        <end position="64"/>
    </location>
</feature>
<dbReference type="STRING" id="441209.GCA_001870665_01176"/>
<sequence>MVLMPENALAAGRAPSAVQASLRAVAALVLREMSTRYGRTPGGYLWAIPEPLGLIVILSLAFSLLARPPALGTSFLLFKATGLMILHAFMVLCGQVGNALTFSRPLLRYPRVAWIDAVMARE</sequence>
<dbReference type="AlphaFoldDB" id="A0A2K8K829"/>
<proteinExistence type="predicted"/>
<keyword evidence="1" id="KW-0812">Transmembrane</keyword>